<dbReference type="AlphaFoldDB" id="A0A852TU87"/>
<dbReference type="Proteomes" id="UP000589036">
    <property type="component" value="Unassembled WGS sequence"/>
</dbReference>
<sequence length="325" mass="35871">MATDFIVGRTWHDIALDAGVDAVSEGYLAAGTALLRETREDPELRAQRVEALGRAAVGRSGGITELLTEDATEADATDILLWLGRTLIDEAWQIRGGGWAETVGRDRFKLFRATLANAREPLLAAAELDTADPVPWECMQWLALGLELERDHKDAIWRNIAERCPTLMSAHWGRLQVLAEKWGGSHEEMFDFARQVVDAAPAGQPLTAMLPLAHAEYLLRERRPLLESGESRAFVRFSVDHYTMEIVEELEAAANKWTATMAPHPRGLEAHHLFGAILADCGLDDAARPHLERVGDRLHVIPWSYLGAGSAGEEFSDALQRLGIA</sequence>
<gene>
    <name evidence="1" type="ORF">HDA32_001552</name>
</gene>
<reference evidence="1 2" key="1">
    <citation type="submission" date="2020-07" db="EMBL/GenBank/DDBJ databases">
        <title>Sequencing the genomes of 1000 actinobacteria strains.</title>
        <authorList>
            <person name="Klenk H.-P."/>
        </authorList>
    </citation>
    <scope>NUCLEOTIDE SEQUENCE [LARGE SCALE GENOMIC DNA]</scope>
    <source>
        <strain evidence="1 2">CXB654</strain>
    </source>
</reference>
<keyword evidence="2" id="KW-1185">Reference proteome</keyword>
<dbReference type="EMBL" id="JACCCC010000001">
    <property type="protein sequence ID" value="NYE46432.1"/>
    <property type="molecule type" value="Genomic_DNA"/>
</dbReference>
<name>A0A852TU87_9ACTN</name>
<evidence type="ECO:0008006" key="3">
    <source>
        <dbReference type="Google" id="ProtNLM"/>
    </source>
</evidence>
<organism evidence="1 2">
    <name type="scientific">Spinactinospora alkalitolerans</name>
    <dbReference type="NCBI Taxonomy" id="687207"/>
    <lineage>
        <taxon>Bacteria</taxon>
        <taxon>Bacillati</taxon>
        <taxon>Actinomycetota</taxon>
        <taxon>Actinomycetes</taxon>
        <taxon>Streptosporangiales</taxon>
        <taxon>Nocardiopsidaceae</taxon>
        <taxon>Spinactinospora</taxon>
    </lineage>
</organism>
<proteinExistence type="predicted"/>
<evidence type="ECO:0000313" key="1">
    <source>
        <dbReference type="EMBL" id="NYE46432.1"/>
    </source>
</evidence>
<evidence type="ECO:0000313" key="2">
    <source>
        <dbReference type="Proteomes" id="UP000589036"/>
    </source>
</evidence>
<protein>
    <recommendedName>
        <fullName evidence="3">DUF4034 domain-containing protein</fullName>
    </recommendedName>
</protein>
<dbReference type="RefSeq" id="WP_179642536.1">
    <property type="nucleotide sequence ID" value="NZ_BAAAYY010000022.1"/>
</dbReference>
<accession>A0A852TU87</accession>
<comment type="caution">
    <text evidence="1">The sequence shown here is derived from an EMBL/GenBank/DDBJ whole genome shotgun (WGS) entry which is preliminary data.</text>
</comment>